<dbReference type="Pfam" id="PF13855">
    <property type="entry name" value="LRR_8"/>
    <property type="match status" value="1"/>
</dbReference>
<keyword evidence="10" id="KW-1015">Disulfide bond</keyword>
<feature type="compositionally biased region" description="Basic and acidic residues" evidence="13">
    <location>
        <begin position="1461"/>
        <end position="1470"/>
    </location>
</feature>
<dbReference type="Proteomes" id="UP001249851">
    <property type="component" value="Unassembled WGS sequence"/>
</dbReference>
<dbReference type="InterPro" id="IPR003599">
    <property type="entry name" value="Ig_sub"/>
</dbReference>
<evidence type="ECO:0000256" key="4">
    <source>
        <dbReference type="ARBA" id="ARBA00022692"/>
    </source>
</evidence>
<dbReference type="InterPro" id="IPR017981">
    <property type="entry name" value="GPCR_2-like_7TM"/>
</dbReference>
<dbReference type="InterPro" id="IPR046338">
    <property type="entry name" value="GAIN_dom_sf"/>
</dbReference>
<dbReference type="SUPFAM" id="SSF52058">
    <property type="entry name" value="L domain-like"/>
    <property type="match status" value="1"/>
</dbReference>
<keyword evidence="6" id="KW-0677">Repeat</keyword>
<evidence type="ECO:0000256" key="5">
    <source>
        <dbReference type="ARBA" id="ARBA00022729"/>
    </source>
</evidence>
<feature type="domain" description="GAIN-B" evidence="16">
    <location>
        <begin position="614"/>
        <end position="777"/>
    </location>
</feature>
<dbReference type="Pfam" id="PF26588">
    <property type="entry name" value="GAIN_ADGRA3"/>
    <property type="match status" value="1"/>
</dbReference>
<dbReference type="PROSITE" id="PS50835">
    <property type="entry name" value="IG_LIKE"/>
    <property type="match status" value="1"/>
</dbReference>
<evidence type="ECO:0000259" key="16">
    <source>
        <dbReference type="PROSITE" id="PS50221"/>
    </source>
</evidence>
<evidence type="ECO:0000259" key="19">
    <source>
        <dbReference type="PROSITE" id="PS50835"/>
    </source>
</evidence>
<dbReference type="EMBL" id="JARQWQ010000066">
    <property type="protein sequence ID" value="KAK2554881.1"/>
    <property type="molecule type" value="Genomic_DNA"/>
</dbReference>
<feature type="domain" description="G-protein coupled receptors family 2 profile 1" evidence="17">
    <location>
        <begin position="383"/>
        <end position="473"/>
    </location>
</feature>
<evidence type="ECO:0000256" key="9">
    <source>
        <dbReference type="ARBA" id="ARBA00023136"/>
    </source>
</evidence>
<reference evidence="20" key="1">
    <citation type="journal article" date="2023" name="G3 (Bethesda)">
        <title>Whole genome assembly and annotation of the endangered Caribbean coral Acropora cervicornis.</title>
        <authorList>
            <person name="Selwyn J.D."/>
            <person name="Vollmer S.V."/>
        </authorList>
    </citation>
    <scope>NUCLEOTIDE SEQUENCE</scope>
    <source>
        <strain evidence="20">K2</strain>
    </source>
</reference>
<dbReference type="PANTHER" id="PTHR45930">
    <property type="entry name" value="G-PROTEIN COUPLED RECEPTOR 124-LIKE PROTEIN"/>
    <property type="match status" value="1"/>
</dbReference>
<dbReference type="Gene3D" id="2.60.40.10">
    <property type="entry name" value="Immunoglobulins"/>
    <property type="match status" value="1"/>
</dbReference>
<dbReference type="InterPro" id="IPR036179">
    <property type="entry name" value="Ig-like_dom_sf"/>
</dbReference>
<feature type="region of interest" description="Disordered" evidence="13">
    <location>
        <begin position="1195"/>
        <end position="1263"/>
    </location>
</feature>
<feature type="chain" id="PRO_5042108677" evidence="15">
    <location>
        <begin position="25"/>
        <end position="1808"/>
    </location>
</feature>
<keyword evidence="21" id="KW-1185">Reference proteome</keyword>
<keyword evidence="8" id="KW-0297">G-protein coupled receptor</keyword>
<feature type="domain" description="G-protein coupled receptors family 2 profile 2" evidence="18">
    <location>
        <begin position="791"/>
        <end position="962"/>
    </location>
</feature>
<proteinExistence type="inferred from homology"/>
<keyword evidence="12" id="KW-0807">Transducer</keyword>
<keyword evidence="11 20" id="KW-0675">Receptor</keyword>
<dbReference type="InterPro" id="IPR007110">
    <property type="entry name" value="Ig-like_dom"/>
</dbReference>
<feature type="transmembrane region" description="Helical" evidence="14">
    <location>
        <begin position="897"/>
        <end position="916"/>
    </location>
</feature>
<dbReference type="SMART" id="SM00408">
    <property type="entry name" value="IGc2"/>
    <property type="match status" value="1"/>
</dbReference>
<dbReference type="InterPro" id="IPR058808">
    <property type="entry name" value="GAIN_ADGRA2/3"/>
</dbReference>
<protein>
    <submittedName>
        <fullName evidence="20">Adhesion G protein-coupled receptor A3</fullName>
    </submittedName>
</protein>
<dbReference type="InterPro" id="IPR003598">
    <property type="entry name" value="Ig_sub2"/>
</dbReference>
<dbReference type="PROSITE" id="PS50221">
    <property type="entry name" value="GAIN_B"/>
    <property type="match status" value="1"/>
</dbReference>
<dbReference type="InterPro" id="IPR013783">
    <property type="entry name" value="Ig-like_fold"/>
</dbReference>
<evidence type="ECO:0000256" key="13">
    <source>
        <dbReference type="SAM" id="MobiDB-lite"/>
    </source>
</evidence>
<dbReference type="GO" id="GO:0004930">
    <property type="term" value="F:G protein-coupled receptor activity"/>
    <property type="evidence" value="ECO:0007669"/>
    <property type="project" value="UniProtKB-KW"/>
</dbReference>
<evidence type="ECO:0000256" key="1">
    <source>
        <dbReference type="ARBA" id="ARBA00004141"/>
    </source>
</evidence>
<evidence type="ECO:0000256" key="12">
    <source>
        <dbReference type="ARBA" id="ARBA00023224"/>
    </source>
</evidence>
<evidence type="ECO:0000256" key="7">
    <source>
        <dbReference type="ARBA" id="ARBA00022989"/>
    </source>
</evidence>
<name>A0AAD9UYS7_ACRCE</name>
<evidence type="ECO:0000256" key="10">
    <source>
        <dbReference type="ARBA" id="ARBA00023157"/>
    </source>
</evidence>
<dbReference type="GO" id="GO:0007166">
    <property type="term" value="P:cell surface receptor signaling pathway"/>
    <property type="evidence" value="ECO:0007669"/>
    <property type="project" value="InterPro"/>
</dbReference>
<dbReference type="InterPro" id="IPR051963">
    <property type="entry name" value="Adhesion_GPCR_A"/>
</dbReference>
<dbReference type="InterPro" id="IPR003591">
    <property type="entry name" value="Leu-rich_rpt_typical-subtyp"/>
</dbReference>
<dbReference type="SMART" id="SM00409">
    <property type="entry name" value="IG"/>
    <property type="match status" value="1"/>
</dbReference>
<keyword evidence="5 15" id="KW-0732">Signal</keyword>
<dbReference type="InterPro" id="IPR032675">
    <property type="entry name" value="LRR_dom_sf"/>
</dbReference>
<dbReference type="SUPFAM" id="SSF48726">
    <property type="entry name" value="Immunoglobulin"/>
    <property type="match status" value="1"/>
</dbReference>
<evidence type="ECO:0000256" key="6">
    <source>
        <dbReference type="ARBA" id="ARBA00022737"/>
    </source>
</evidence>
<dbReference type="SUPFAM" id="SSF111418">
    <property type="entry name" value="Hormone receptor domain"/>
    <property type="match status" value="1"/>
</dbReference>
<evidence type="ECO:0000259" key="18">
    <source>
        <dbReference type="PROSITE" id="PS50261"/>
    </source>
</evidence>
<comment type="subcellular location">
    <subcellularLocation>
        <location evidence="1">Membrane</location>
        <topology evidence="1">Multi-pass membrane protein</topology>
    </subcellularLocation>
</comment>
<dbReference type="GO" id="GO:0005886">
    <property type="term" value="C:plasma membrane"/>
    <property type="evidence" value="ECO:0007669"/>
    <property type="project" value="TreeGrafter"/>
</dbReference>
<dbReference type="Gene3D" id="1.20.1070.10">
    <property type="entry name" value="Rhodopsin 7-helix transmembrane proteins"/>
    <property type="match status" value="1"/>
</dbReference>
<feature type="compositionally biased region" description="Polar residues" evidence="13">
    <location>
        <begin position="1669"/>
        <end position="1679"/>
    </location>
</feature>
<dbReference type="PANTHER" id="PTHR45930:SF4">
    <property type="entry name" value="ADHESION G PROTEIN-COUPLED RECEPTOR A3"/>
    <property type="match status" value="1"/>
</dbReference>
<feature type="signal peptide" evidence="15">
    <location>
        <begin position="1"/>
        <end position="24"/>
    </location>
</feature>
<dbReference type="Pfam" id="PF00002">
    <property type="entry name" value="7tm_2"/>
    <property type="match status" value="1"/>
</dbReference>
<feature type="transmembrane region" description="Helical" evidence="14">
    <location>
        <begin position="936"/>
        <end position="956"/>
    </location>
</feature>
<dbReference type="Gene3D" id="3.80.10.10">
    <property type="entry name" value="Ribonuclease Inhibitor"/>
    <property type="match status" value="2"/>
</dbReference>
<dbReference type="Pfam" id="PF02793">
    <property type="entry name" value="HRM"/>
    <property type="match status" value="1"/>
</dbReference>
<evidence type="ECO:0000313" key="21">
    <source>
        <dbReference type="Proteomes" id="UP001249851"/>
    </source>
</evidence>
<feature type="region of interest" description="Disordered" evidence="13">
    <location>
        <begin position="1308"/>
        <end position="1339"/>
    </location>
</feature>
<feature type="transmembrane region" description="Helical" evidence="14">
    <location>
        <begin position="1049"/>
        <end position="1076"/>
    </location>
</feature>
<comment type="caution">
    <text evidence="20">The sequence shown here is derived from an EMBL/GenBank/DDBJ whole genome shotgun (WGS) entry which is preliminary data.</text>
</comment>
<evidence type="ECO:0000256" key="14">
    <source>
        <dbReference type="SAM" id="Phobius"/>
    </source>
</evidence>
<dbReference type="PROSITE" id="PS50261">
    <property type="entry name" value="G_PROTEIN_RECEP_F2_4"/>
    <property type="match status" value="1"/>
</dbReference>
<evidence type="ECO:0000313" key="20">
    <source>
        <dbReference type="EMBL" id="KAK2554881.1"/>
    </source>
</evidence>
<organism evidence="20 21">
    <name type="scientific">Acropora cervicornis</name>
    <name type="common">Staghorn coral</name>
    <dbReference type="NCBI Taxonomy" id="6130"/>
    <lineage>
        <taxon>Eukaryota</taxon>
        <taxon>Metazoa</taxon>
        <taxon>Cnidaria</taxon>
        <taxon>Anthozoa</taxon>
        <taxon>Hexacorallia</taxon>
        <taxon>Scleractinia</taxon>
        <taxon>Astrocoeniina</taxon>
        <taxon>Acroporidae</taxon>
        <taxon>Acropora</taxon>
    </lineage>
</organism>
<feature type="compositionally biased region" description="Basic and acidic residues" evidence="13">
    <location>
        <begin position="1596"/>
        <end position="1607"/>
    </location>
</feature>
<gene>
    <name evidence="20" type="ORF">P5673_023551</name>
</gene>
<evidence type="ECO:0000256" key="3">
    <source>
        <dbReference type="ARBA" id="ARBA00022614"/>
    </source>
</evidence>
<dbReference type="InterPro" id="IPR036445">
    <property type="entry name" value="GPCR_2_extracell_dom_sf"/>
</dbReference>
<dbReference type="Gene3D" id="4.10.1240.10">
    <property type="entry name" value="GPCR, family 2, extracellular hormone receptor domain"/>
    <property type="match status" value="1"/>
</dbReference>
<comment type="similarity">
    <text evidence="2">Belongs to the G-protein coupled receptor 2 family. Adhesion G-protein coupled receptor (ADGR) subfamily.</text>
</comment>
<dbReference type="Pfam" id="PF13927">
    <property type="entry name" value="Ig_3"/>
    <property type="match status" value="1"/>
</dbReference>
<sequence>MIEIAATINLIFMTLVWFGSGIEAKVSCPPRCKCTLVKEGSDSYLVNCAKLGLKTLINPNDLPENVNKLDLSGNEIERIGNYSFRTTNLTKIKKLDLSSNGLLKIEPNAFAGLNKLTQICLEELAGVCESMKKVVNFISTQAEEGNLSSECLSKMVISLTYTMTRIEGNLCKIVQFMQQLILTFDKVILLMHNNMKAEHEAVKDMLNKIVEPYRHQLMESTKHLVKKKKMPASKVHAKEVLVENLKENRLICDCNLGWMVKWRKRSKMSSVRGRCKYPFAVRNKKIEQVDRNDMICENLELPVMSLAPLGDEIAFKGDSYRFECKFTWIPDIQMIWYKDSQQLPLNTSNNHRSILFKLDSIQIVWGSTLEIKELSAEDSGLYGCVVTYPGGYQFTRTSHLSVIPSDSPFCNAATTATSKGTFHWHDTAAGGTAFLPCPLGVMGSFPDRRGAQRNCSVNGDWMEVEAEPCVHANEITRALHDLKEKVVNDTTVASVSEQLLNISKRAAKFSHLLDVVYTANVVQNLAQTIGGNMTFSYNLVNTISNIMETDAEILLAAEKRSKSCSSLVLQLNALHSRFPQDVQAMSFVSNNIVIYLAPITSTDHNLDKTCFVNSSLQSVYQDIKCQSCSSVEACEMQMAHLSSIYLPSSLFPLTSTDENIKFQFSVFSNSKLFQEVKEGSKSKQLAKITSSVLSLQFGDAKLPKPTQPVVIKFENHQKGKQPLPVYWDFSSNGGFGRWKKNTDCSKVLFEGNRIVTQCYQLSNSNVFAIMMNVTKPRSTGARYQEAVRDIMQFIVFVAAGIASLLILITMIAYAVIRELRFDRDDTAMLMNLCLSLLVTIVVFVTGVRYVSNKLVCRSVGVLLHYFVLCSLLWIGCSGICLNRLIRTAIKPEEYNPVLRYYMTSWGIPLIICGITIAGNVENYNVEDYCWLRTNPFYGAFLGPACLILVIDFIIFLRLFNAIKGSYDGDACLQLRPEADVIENVAEENALVIQQDTSPSEEDNVHCADKSALPDRVEMEDLLRGNCVSLLAIIVNVALGVFLIRYWHNFVLYITLQCLFAVGLVALGAVVFVFYCVKKKRIRSRWQKLSCKWRCFPGKSYEIHEEILQPEATDDPPATVPIVSVEVVEQFTSEEIHGAKNVLSLEDGDSISNVSLPSSAAITLNKQVVDLPEKEVEVQVEKASSVSDKHSWASAPLPLQYKPRDKLGKKPPGYRHSFSENLPSTPTIEECRKAPLAPPEPTASSVESSMHIPTDTASNIAPSEGPLTLRDAADTGNVSRNTNTSCSASEVSIPFELPVTKSRPPALGLSSHGSDGLPSLPLRKTRPNETVMQNGPAVPRPPGIAQEFIDHYSIPVGGNNSIPRQIPRDHVVVRERYHIPYEPRAVSEKPRDHYQIVPLSKSCREPYVLQPGHDQYEDPRDQSLESRQDNPYPIAEHFPIRDEQNPRQPIYVNQAPTPTHPRPFEYCHFKTDTMPSPRAHDLHHSTRDQVSPRLHECQVPHEQGIRHGPAGSPSPRLREDPQFSPENIRPRSPNPNESNVTPRSPDHHRVSLDSSTGHRSHDQNQDAPRDNVGRFSCPNERPHENISAPSDQSSVPRTHELNENDFSRDLSQTPRDQNRAGKTARGPFQKVLEKPLDQYAGEGPRDQPQALNPGEKSTSVNQRPGVPPDQNASKCQNAPTAGTREQPKGIHVSRRRSRRNPYQIARDIHHNLGIETRPSDRQQSRRQRRVPPADQCSQPQKASAKLPVSSNGDTPKERTPRSSMSSWKEDRPKGAKKGRATELPKSAVLVPVSHLHRSSPEPPRNETSV</sequence>
<feature type="compositionally biased region" description="Polar residues" evidence="13">
    <location>
        <begin position="1586"/>
        <end position="1595"/>
    </location>
</feature>
<feature type="compositionally biased region" description="Basic and acidic residues" evidence="13">
    <location>
        <begin position="1558"/>
        <end position="1571"/>
    </location>
</feature>
<dbReference type="SUPFAM" id="SSF81321">
    <property type="entry name" value="Family A G protein-coupled receptor-like"/>
    <property type="match status" value="1"/>
</dbReference>
<evidence type="ECO:0000256" key="8">
    <source>
        <dbReference type="ARBA" id="ARBA00023040"/>
    </source>
</evidence>
<dbReference type="InterPro" id="IPR001611">
    <property type="entry name" value="Leu-rich_rpt"/>
</dbReference>
<dbReference type="Gene3D" id="2.60.220.50">
    <property type="match status" value="1"/>
</dbReference>
<dbReference type="SMART" id="SM00369">
    <property type="entry name" value="LRR_TYP"/>
    <property type="match status" value="2"/>
</dbReference>
<reference evidence="20" key="2">
    <citation type="journal article" date="2023" name="Science">
        <title>Genomic signatures of disease resistance in endangered staghorn corals.</title>
        <authorList>
            <person name="Vollmer S.V."/>
            <person name="Selwyn J.D."/>
            <person name="Despard B.A."/>
            <person name="Roesel C.L."/>
        </authorList>
    </citation>
    <scope>NUCLEOTIDE SEQUENCE</scope>
    <source>
        <strain evidence="20">K2</strain>
    </source>
</reference>
<feature type="compositionally biased region" description="Basic and acidic residues" evidence="13">
    <location>
        <begin position="1492"/>
        <end position="1504"/>
    </location>
</feature>
<dbReference type="InterPro" id="IPR057244">
    <property type="entry name" value="GAIN_B"/>
</dbReference>
<dbReference type="CDD" id="cd00096">
    <property type="entry name" value="Ig"/>
    <property type="match status" value="1"/>
</dbReference>
<feature type="transmembrane region" description="Helical" evidence="14">
    <location>
        <begin position="828"/>
        <end position="850"/>
    </location>
</feature>
<dbReference type="PROSITE" id="PS51450">
    <property type="entry name" value="LRR"/>
    <property type="match status" value="1"/>
</dbReference>
<feature type="compositionally biased region" description="Basic and acidic residues" evidence="13">
    <location>
        <begin position="1705"/>
        <end position="1722"/>
    </location>
</feature>
<keyword evidence="4 14" id="KW-0812">Transmembrane</keyword>
<keyword evidence="7 14" id="KW-1133">Transmembrane helix</keyword>
<feature type="domain" description="Ig-like" evidence="19">
    <location>
        <begin position="302"/>
        <end position="401"/>
    </location>
</feature>
<accession>A0AAD9UYS7</accession>
<feature type="transmembrane region" description="Helical" evidence="14">
    <location>
        <begin position="862"/>
        <end position="885"/>
    </location>
</feature>
<dbReference type="InterPro" id="IPR000832">
    <property type="entry name" value="GPCR_2_secretin-like"/>
</dbReference>
<feature type="region of interest" description="Disordered" evidence="13">
    <location>
        <begin position="1408"/>
        <end position="1808"/>
    </location>
</feature>
<keyword evidence="3" id="KW-0433">Leucine-rich repeat</keyword>
<feature type="compositionally biased region" description="Basic and acidic residues" evidence="13">
    <location>
        <begin position="1477"/>
        <end position="1486"/>
    </location>
</feature>
<feature type="compositionally biased region" description="Basic and acidic residues" evidence="13">
    <location>
        <begin position="1413"/>
        <end position="1427"/>
    </location>
</feature>
<dbReference type="PROSITE" id="PS50227">
    <property type="entry name" value="G_PROTEIN_RECEP_F2_3"/>
    <property type="match status" value="1"/>
</dbReference>
<feature type="transmembrane region" description="Helical" evidence="14">
    <location>
        <begin position="793"/>
        <end position="816"/>
    </location>
</feature>
<evidence type="ECO:0000256" key="11">
    <source>
        <dbReference type="ARBA" id="ARBA00023170"/>
    </source>
</evidence>
<evidence type="ECO:0000256" key="15">
    <source>
        <dbReference type="SAM" id="SignalP"/>
    </source>
</evidence>
<dbReference type="InterPro" id="IPR001879">
    <property type="entry name" value="GPCR_2_extracellular_dom"/>
</dbReference>
<keyword evidence="9 14" id="KW-0472">Membrane</keyword>
<evidence type="ECO:0000259" key="17">
    <source>
        <dbReference type="PROSITE" id="PS50227"/>
    </source>
</evidence>
<evidence type="ECO:0000256" key="2">
    <source>
        <dbReference type="ARBA" id="ARBA00007343"/>
    </source>
</evidence>
<feature type="transmembrane region" description="Helical" evidence="14">
    <location>
        <begin position="1021"/>
        <end position="1043"/>
    </location>
</feature>